<keyword evidence="9 12" id="KW-0067">ATP-binding</keyword>
<comment type="function">
    <text evidence="12">Catalyzes the reversible phosphorylation of UMP to UDP.</text>
</comment>
<dbReference type="PANTHER" id="PTHR42833">
    <property type="entry name" value="URIDYLATE KINASE"/>
    <property type="match status" value="1"/>
</dbReference>
<feature type="binding site" evidence="12">
    <location>
        <position position="73"/>
    </location>
    <ligand>
        <name>UMP</name>
        <dbReference type="ChEBI" id="CHEBI:57865"/>
    </ligand>
</feature>
<protein>
    <recommendedName>
        <fullName evidence="12">Uridylate kinase</fullName>
        <shortName evidence="12">UK</shortName>
        <ecNumber evidence="12">2.7.4.22</ecNumber>
    </recommendedName>
    <alternativeName>
        <fullName evidence="12">Uridine monophosphate kinase</fullName>
        <shortName evidence="12">UMP kinase</shortName>
        <shortName evidence="12">UMPK</shortName>
    </alternativeName>
</protein>
<evidence type="ECO:0000256" key="2">
    <source>
        <dbReference type="ARBA" id="ARBA00004791"/>
    </source>
</evidence>
<evidence type="ECO:0000313" key="15">
    <source>
        <dbReference type="Proteomes" id="UP000222913"/>
    </source>
</evidence>
<feature type="binding site" evidence="12">
    <location>
        <begin position="134"/>
        <end position="141"/>
    </location>
    <ligand>
        <name>UMP</name>
        <dbReference type="ChEBI" id="CHEBI:57865"/>
    </ligand>
</feature>
<dbReference type="Gene3D" id="3.40.1160.10">
    <property type="entry name" value="Acetylglutamate kinase-like"/>
    <property type="match status" value="1"/>
</dbReference>
<dbReference type="CDD" id="cd04254">
    <property type="entry name" value="AAK_UMPK-PyrH-Ec"/>
    <property type="match status" value="1"/>
</dbReference>
<name>A0A2G3NQN6_STRMC</name>
<keyword evidence="10 12" id="KW-0665">Pyrimidine biosynthesis</keyword>
<dbReference type="EC" id="2.7.4.22" evidence="12"/>
<dbReference type="GO" id="GO:0005524">
    <property type="term" value="F:ATP binding"/>
    <property type="evidence" value="ECO:0007669"/>
    <property type="project" value="UniProtKB-KW"/>
</dbReference>
<comment type="subunit">
    <text evidence="12">Homohexamer.</text>
</comment>
<comment type="catalytic activity">
    <reaction evidence="11 12">
        <text>UMP + ATP = UDP + ADP</text>
        <dbReference type="Rhea" id="RHEA:24400"/>
        <dbReference type="ChEBI" id="CHEBI:30616"/>
        <dbReference type="ChEBI" id="CHEBI:57865"/>
        <dbReference type="ChEBI" id="CHEBI:58223"/>
        <dbReference type="ChEBI" id="CHEBI:456216"/>
        <dbReference type="EC" id="2.7.4.22"/>
    </reaction>
</comment>
<evidence type="ECO:0000256" key="1">
    <source>
        <dbReference type="ARBA" id="ARBA00004496"/>
    </source>
</evidence>
<sequence length="245" mass="26202">MEPKYKRILIKLSGEALAGEKGLGIDLTTVQTIAKEIAEVHSSGVEIALVIGGGNLWRGEPAAAAGMDRVQADYTGMLGTVMNALVMTDSLQQYGVDTRVQTAIPMQNVAEPYIRGRALRHLEKGRIVIFGAGIGSPYFSTDTTAALRAAEIEAEAILMAKNGVDGVYDADPKKDANAVKFDELTHGEVIQRGLKIMDATASTLSMDNDIDLVVFNMNEAGNIKRVVFGEAIGTTVSSKAEHHKK</sequence>
<comment type="similarity">
    <text evidence="3 12">Belongs to the UMP kinase family.</text>
</comment>
<dbReference type="HAMAP" id="MF_01220_B">
    <property type="entry name" value="PyrH_B"/>
    <property type="match status" value="1"/>
</dbReference>
<feature type="binding site" evidence="12">
    <location>
        <begin position="11"/>
        <end position="14"/>
    </location>
    <ligand>
        <name>ATP</name>
        <dbReference type="ChEBI" id="CHEBI:30616"/>
    </ligand>
</feature>
<dbReference type="FunFam" id="3.40.1160.10:FF:000019">
    <property type="entry name" value="Uridylate kinase"/>
    <property type="match status" value="1"/>
</dbReference>
<dbReference type="EMBL" id="PEBM01000056">
    <property type="protein sequence ID" value="PHV55843.1"/>
    <property type="molecule type" value="Genomic_DNA"/>
</dbReference>
<keyword evidence="7 12" id="KW-0547">Nucleotide-binding</keyword>
<feature type="binding site" evidence="12">
    <location>
        <position position="168"/>
    </location>
    <ligand>
        <name>ATP</name>
        <dbReference type="ChEBI" id="CHEBI:30616"/>
    </ligand>
</feature>
<evidence type="ECO:0000256" key="4">
    <source>
        <dbReference type="ARBA" id="ARBA00022490"/>
    </source>
</evidence>
<keyword evidence="5 12" id="KW-0021">Allosteric enzyme</keyword>
<accession>A0A2G3NQN6</accession>
<dbReference type="Proteomes" id="UP000222913">
    <property type="component" value="Unassembled WGS sequence"/>
</dbReference>
<gene>
    <name evidence="12" type="primary">pyrH</name>
    <name evidence="14" type="ORF">CS010_09365</name>
</gene>
<comment type="pathway">
    <text evidence="2 12">Pyrimidine metabolism; CTP biosynthesis via de novo pathway; UDP from UMP (UMPK route): step 1/1.</text>
</comment>
<comment type="caution">
    <text evidence="12">Lacks conserved residue(s) required for the propagation of feature annotation.</text>
</comment>
<keyword evidence="8 12" id="KW-0418">Kinase</keyword>
<feature type="domain" description="Aspartate/glutamate/uridylate kinase" evidence="13">
    <location>
        <begin position="6"/>
        <end position="216"/>
    </location>
</feature>
<dbReference type="PIRSF" id="PIRSF005650">
    <property type="entry name" value="Uridylate_kin"/>
    <property type="match status" value="1"/>
</dbReference>
<feature type="binding site" evidence="12">
    <location>
        <position position="171"/>
    </location>
    <ligand>
        <name>ATP</name>
        <dbReference type="ChEBI" id="CHEBI:30616"/>
    </ligand>
</feature>
<keyword evidence="4 12" id="KW-0963">Cytoplasm</keyword>
<keyword evidence="6 12" id="KW-0808">Transferase</keyword>
<dbReference type="GO" id="GO:0033862">
    <property type="term" value="F:UMP kinase activity"/>
    <property type="evidence" value="ECO:0007669"/>
    <property type="project" value="UniProtKB-EC"/>
</dbReference>
<comment type="activity regulation">
    <text evidence="12">Allosterically activated by GTP. Inhibited by UTP.</text>
</comment>
<dbReference type="SUPFAM" id="SSF53633">
    <property type="entry name" value="Carbamate kinase-like"/>
    <property type="match status" value="1"/>
</dbReference>
<feature type="binding site" evidence="12">
    <location>
        <position position="53"/>
    </location>
    <ligand>
        <name>UMP</name>
        <dbReference type="ChEBI" id="CHEBI:57865"/>
    </ligand>
</feature>
<dbReference type="GO" id="GO:0044210">
    <property type="term" value="P:'de novo' CTP biosynthetic process"/>
    <property type="evidence" value="ECO:0007669"/>
    <property type="project" value="UniProtKB-UniRule"/>
</dbReference>
<proteinExistence type="inferred from homology"/>
<dbReference type="Pfam" id="PF00696">
    <property type="entry name" value="AA_kinase"/>
    <property type="match status" value="1"/>
</dbReference>
<dbReference type="NCBIfam" id="TIGR02075">
    <property type="entry name" value="pyrH_bact"/>
    <property type="match status" value="1"/>
</dbReference>
<feature type="binding site" evidence="12">
    <location>
        <position position="58"/>
    </location>
    <ligand>
        <name>ATP</name>
        <dbReference type="ChEBI" id="CHEBI:30616"/>
    </ligand>
</feature>
<feature type="binding site" evidence="12">
    <location>
        <position position="162"/>
    </location>
    <ligand>
        <name>ATP</name>
        <dbReference type="ChEBI" id="CHEBI:30616"/>
    </ligand>
</feature>
<evidence type="ECO:0000256" key="11">
    <source>
        <dbReference type="ARBA" id="ARBA00047767"/>
    </source>
</evidence>
<organism evidence="14 15">
    <name type="scientific">Streptococcus macedonicus</name>
    <name type="common">Streptococcus gallolyticus macedonicus</name>
    <dbReference type="NCBI Taxonomy" id="59310"/>
    <lineage>
        <taxon>Bacteria</taxon>
        <taxon>Bacillati</taxon>
        <taxon>Bacillota</taxon>
        <taxon>Bacilli</taxon>
        <taxon>Lactobacillales</taxon>
        <taxon>Streptococcaceae</taxon>
        <taxon>Streptococcus</taxon>
    </lineage>
</organism>
<reference evidence="14 15" key="1">
    <citation type="submission" date="2017-10" db="EMBL/GenBank/DDBJ databases">
        <title>Whole-genome sequence of three Streptococcus macedonicus strains isolated from Italian cheeses of the Veneto region.</title>
        <authorList>
            <person name="Treu L."/>
            <person name="De Diego-Diaz B."/>
            <person name="Papadimitriou K."/>
            <person name="Tsakalidou E."/>
            <person name="Corich V."/>
            <person name="Giacomini A."/>
        </authorList>
    </citation>
    <scope>NUCLEOTIDE SEQUENCE [LARGE SCALE GENOMIC DNA]</scope>
    <source>
        <strain evidence="14 15">27MV</strain>
    </source>
</reference>
<dbReference type="InterPro" id="IPR015963">
    <property type="entry name" value="Uridylate_kinase_bac"/>
</dbReference>
<dbReference type="InterPro" id="IPR011817">
    <property type="entry name" value="Uridylate_kinase"/>
</dbReference>
<comment type="caution">
    <text evidence="14">The sequence shown here is derived from an EMBL/GenBank/DDBJ whole genome shotgun (WGS) entry which is preliminary data.</text>
</comment>
<dbReference type="PANTHER" id="PTHR42833:SF4">
    <property type="entry name" value="URIDYLATE KINASE PUMPKIN, CHLOROPLASTIC"/>
    <property type="match status" value="1"/>
</dbReference>
<dbReference type="InterPro" id="IPR036393">
    <property type="entry name" value="AceGlu_kinase-like_sf"/>
</dbReference>
<evidence type="ECO:0000256" key="12">
    <source>
        <dbReference type="HAMAP-Rule" id="MF_01220"/>
    </source>
</evidence>
<evidence type="ECO:0000256" key="10">
    <source>
        <dbReference type="ARBA" id="ARBA00022975"/>
    </source>
</evidence>
<evidence type="ECO:0000256" key="5">
    <source>
        <dbReference type="ARBA" id="ARBA00022533"/>
    </source>
</evidence>
<comment type="subcellular location">
    <subcellularLocation>
        <location evidence="1 12">Cytoplasm</location>
    </subcellularLocation>
</comment>
<evidence type="ECO:0000256" key="7">
    <source>
        <dbReference type="ARBA" id="ARBA00022741"/>
    </source>
</evidence>
<dbReference type="RefSeq" id="WP_099390778.1">
    <property type="nucleotide sequence ID" value="NZ_PEBM01000056.1"/>
</dbReference>
<feature type="binding site" evidence="12">
    <location>
        <position position="54"/>
    </location>
    <ligand>
        <name>ATP</name>
        <dbReference type="ChEBI" id="CHEBI:30616"/>
    </ligand>
</feature>
<dbReference type="InterPro" id="IPR001048">
    <property type="entry name" value="Asp/Glu/Uridylate_kinase"/>
</dbReference>
<feature type="region of interest" description="Involved in allosteric activation by GTP" evidence="12">
    <location>
        <begin position="19"/>
        <end position="24"/>
    </location>
</feature>
<evidence type="ECO:0000256" key="6">
    <source>
        <dbReference type="ARBA" id="ARBA00022679"/>
    </source>
</evidence>
<dbReference type="AlphaFoldDB" id="A0A2G3NQN6"/>
<dbReference type="GO" id="GO:0005737">
    <property type="term" value="C:cytoplasm"/>
    <property type="evidence" value="ECO:0007669"/>
    <property type="project" value="UniProtKB-SubCell"/>
</dbReference>
<evidence type="ECO:0000313" key="14">
    <source>
        <dbReference type="EMBL" id="PHV55843.1"/>
    </source>
</evidence>
<evidence type="ECO:0000259" key="13">
    <source>
        <dbReference type="Pfam" id="PF00696"/>
    </source>
</evidence>
<evidence type="ECO:0000256" key="8">
    <source>
        <dbReference type="ARBA" id="ARBA00022777"/>
    </source>
</evidence>
<dbReference type="GO" id="GO:0006225">
    <property type="term" value="P:UDP biosynthetic process"/>
    <property type="evidence" value="ECO:0007669"/>
    <property type="project" value="TreeGrafter"/>
</dbReference>
<evidence type="ECO:0000256" key="3">
    <source>
        <dbReference type="ARBA" id="ARBA00007614"/>
    </source>
</evidence>
<dbReference type="UniPathway" id="UPA00159">
    <property type="reaction ID" value="UER00275"/>
</dbReference>
<evidence type="ECO:0000256" key="9">
    <source>
        <dbReference type="ARBA" id="ARBA00022840"/>
    </source>
</evidence>